<dbReference type="GO" id="GO:0003887">
    <property type="term" value="F:DNA-directed DNA polymerase activity"/>
    <property type="evidence" value="ECO:0007669"/>
    <property type="project" value="TreeGrafter"/>
</dbReference>
<gene>
    <name evidence="5" type="ORF">A6F49_03955</name>
</gene>
<dbReference type="Gene3D" id="1.10.150.20">
    <property type="entry name" value="5' to 3' exonuclease, C-terminal subdomain"/>
    <property type="match status" value="1"/>
</dbReference>
<feature type="region of interest" description="Disordered" evidence="3">
    <location>
        <begin position="1"/>
        <end position="25"/>
    </location>
</feature>
<dbReference type="PANTHER" id="PTHR11076:SF34">
    <property type="entry name" value="PROTEIN UMUC"/>
    <property type="match status" value="1"/>
</dbReference>
<evidence type="ECO:0000259" key="4">
    <source>
        <dbReference type="PROSITE" id="PS50173"/>
    </source>
</evidence>
<comment type="function">
    <text evidence="2">Poorly processive, error-prone DNA polymerase involved in untargeted mutagenesis. Copies undamaged DNA at stalled replication forks, which arise in vivo from mismatched or misaligned primer ends. These misaligned primers can be extended by PolIV. Exhibits no 3'-5' exonuclease (proofreading) activity. May be involved in translesional synthesis, in conjunction with the beta clamp from PolIII.</text>
</comment>
<evidence type="ECO:0000313" key="6">
    <source>
        <dbReference type="Proteomes" id="UP000078292"/>
    </source>
</evidence>
<dbReference type="Pfam" id="PF11799">
    <property type="entry name" value="IMS_C"/>
    <property type="match status" value="1"/>
</dbReference>
<organism evidence="5 6">
    <name type="scientific">Enteractinococcus helveticum</name>
    <dbReference type="NCBI Taxonomy" id="1837282"/>
    <lineage>
        <taxon>Bacteria</taxon>
        <taxon>Bacillati</taxon>
        <taxon>Actinomycetota</taxon>
        <taxon>Actinomycetes</taxon>
        <taxon>Micrococcales</taxon>
        <taxon>Micrococcaceae</taxon>
    </lineage>
</organism>
<dbReference type="EMBL" id="LXEY01000006">
    <property type="protein sequence ID" value="OAV62962.1"/>
    <property type="molecule type" value="Genomic_DNA"/>
</dbReference>
<dbReference type="PANTHER" id="PTHR11076">
    <property type="entry name" value="DNA REPAIR POLYMERASE UMUC / TRANSFERASE FAMILY MEMBER"/>
    <property type="match status" value="1"/>
</dbReference>
<dbReference type="InterPro" id="IPR050116">
    <property type="entry name" value="DNA_polymerase-Y"/>
</dbReference>
<keyword evidence="6" id="KW-1185">Reference proteome</keyword>
<dbReference type="InterPro" id="IPR043128">
    <property type="entry name" value="Rev_trsase/Diguanyl_cyclase"/>
</dbReference>
<comment type="caution">
    <text evidence="5">The sequence shown here is derived from an EMBL/GenBank/DDBJ whole genome shotgun (WGS) entry which is preliminary data.</text>
</comment>
<dbReference type="AlphaFoldDB" id="A0A1B7M303"/>
<protein>
    <submittedName>
        <fullName evidence="5">DNA polymerase V subunit UmuC</fullName>
    </submittedName>
</protein>
<feature type="domain" description="UmuC" evidence="4">
    <location>
        <begin position="46"/>
        <end position="231"/>
    </location>
</feature>
<evidence type="ECO:0000256" key="1">
    <source>
        <dbReference type="ARBA" id="ARBA00010945"/>
    </source>
</evidence>
<accession>A0A1B7M303</accession>
<dbReference type="STRING" id="1837282.A6F49_03955"/>
<dbReference type="GO" id="GO:0003684">
    <property type="term" value="F:damaged DNA binding"/>
    <property type="evidence" value="ECO:0007669"/>
    <property type="project" value="InterPro"/>
</dbReference>
<dbReference type="GO" id="GO:0006281">
    <property type="term" value="P:DNA repair"/>
    <property type="evidence" value="ECO:0007669"/>
    <property type="project" value="InterPro"/>
</dbReference>
<dbReference type="Gene3D" id="3.30.70.270">
    <property type="match status" value="1"/>
</dbReference>
<dbReference type="InterPro" id="IPR017961">
    <property type="entry name" value="DNA_pol_Y-fam_little_finger"/>
</dbReference>
<dbReference type="CDD" id="cd01700">
    <property type="entry name" value="PolY_Pol_V_umuC"/>
    <property type="match status" value="1"/>
</dbReference>
<evidence type="ECO:0000313" key="5">
    <source>
        <dbReference type="EMBL" id="OAV62962.1"/>
    </source>
</evidence>
<dbReference type="Pfam" id="PF00817">
    <property type="entry name" value="IMS"/>
    <property type="match status" value="1"/>
</dbReference>
<dbReference type="PROSITE" id="PS50173">
    <property type="entry name" value="UMUC"/>
    <property type="match status" value="1"/>
</dbReference>
<proteinExistence type="inferred from homology"/>
<dbReference type="SUPFAM" id="SSF56672">
    <property type="entry name" value="DNA/RNA polymerases"/>
    <property type="match status" value="1"/>
</dbReference>
<dbReference type="RefSeq" id="WP_052500019.1">
    <property type="nucleotide sequence ID" value="NZ_LXEY01000006.1"/>
</dbReference>
<dbReference type="GO" id="GO:0005829">
    <property type="term" value="C:cytosol"/>
    <property type="evidence" value="ECO:0007669"/>
    <property type="project" value="TreeGrafter"/>
</dbReference>
<name>A0A1B7M303_9MICC</name>
<dbReference type="Proteomes" id="UP000078292">
    <property type="component" value="Unassembled WGS sequence"/>
</dbReference>
<dbReference type="InterPro" id="IPR043502">
    <property type="entry name" value="DNA/RNA_pol_sf"/>
</dbReference>
<dbReference type="GO" id="GO:0009432">
    <property type="term" value="P:SOS response"/>
    <property type="evidence" value="ECO:0007669"/>
    <property type="project" value="TreeGrafter"/>
</dbReference>
<evidence type="ECO:0000256" key="3">
    <source>
        <dbReference type="SAM" id="MobiDB-lite"/>
    </source>
</evidence>
<dbReference type="Gene3D" id="3.40.1170.60">
    <property type="match status" value="1"/>
</dbReference>
<dbReference type="GO" id="GO:0042276">
    <property type="term" value="P:error-prone translesion synthesis"/>
    <property type="evidence" value="ECO:0007669"/>
    <property type="project" value="TreeGrafter"/>
</dbReference>
<dbReference type="InterPro" id="IPR001126">
    <property type="entry name" value="UmuC"/>
</dbReference>
<comment type="similarity">
    <text evidence="1">Belongs to the DNA polymerase type-Y family.</text>
</comment>
<evidence type="ECO:0000256" key="2">
    <source>
        <dbReference type="ARBA" id="ARBA00025589"/>
    </source>
</evidence>
<reference evidence="5 6" key="1">
    <citation type="submission" date="2016-04" db="EMBL/GenBank/DDBJ databases">
        <title>First whole genome shotgun sequence of the bacterium Enteractinococcus sp. strain UASWS1574.</title>
        <authorList>
            <person name="Crovadore J."/>
            <person name="Chablais R."/>
            <person name="Lefort F."/>
        </authorList>
    </citation>
    <scope>NUCLEOTIDE SEQUENCE [LARGE SCALE GENOMIC DNA]</scope>
    <source>
        <strain evidence="5 6">UASWS1574</strain>
    </source>
</reference>
<sequence>MNIDESIINGYQQSHDPSPVKRDNPSLTKYNTAVASGEYQQDRQYIALVDVNAMYVSCERVFDPSLHNRPAVVLSNNDGCVVARSAEAKALGIPMGYPWFKLEATAKQHNLVAKSSNYELYGDLSSRVMGILARFSAWIEVYSIDEAFLGLRGTLDELHAVGQQIKAEVLKLTGLPVCVGIAKTKTLAKISNEAAKKVNELGGVCVWDRVPESTRDHVLRRLPVIEVWGIGPRVTRRLNAMGIFTVADFRDTDPVLIREKFSIVQMRTLLELRGTPCIPLEEAREIKDQLIYSRSFAERVTTREDMEQVLSIYAQMASTRLHRHDREAKVLTAWAMTSYFNEDQSHHPAVTVALPGYSADPVVLTKAAKSLLSKIRPGTRYALISTRPLRRGR</sequence>